<dbReference type="InterPro" id="IPR029017">
    <property type="entry name" value="Enolase-like_N"/>
</dbReference>
<dbReference type="Pfam" id="PF02746">
    <property type="entry name" value="MR_MLE_N"/>
    <property type="match status" value="1"/>
</dbReference>
<organism evidence="4 5">
    <name type="scientific">Streptomyces sulfonofaciens</name>
    <dbReference type="NCBI Taxonomy" id="68272"/>
    <lineage>
        <taxon>Bacteria</taxon>
        <taxon>Bacillati</taxon>
        <taxon>Actinomycetota</taxon>
        <taxon>Actinomycetes</taxon>
        <taxon>Kitasatosporales</taxon>
        <taxon>Streptomycetaceae</taxon>
        <taxon>Streptomyces</taxon>
    </lineage>
</organism>
<dbReference type="Proteomes" id="UP000603708">
    <property type="component" value="Unassembled WGS sequence"/>
</dbReference>
<dbReference type="PANTHER" id="PTHR48080:SF2">
    <property type="entry name" value="D-GALACTONATE DEHYDRATASE"/>
    <property type="match status" value="1"/>
</dbReference>
<evidence type="ECO:0000256" key="1">
    <source>
        <dbReference type="ARBA" id="ARBA00023239"/>
    </source>
</evidence>
<name>A0A919L747_9ACTN</name>
<protein>
    <recommendedName>
        <fullName evidence="3">Mandelate racemase/muconate lactonizing enzyme N-terminal domain-containing protein</fullName>
    </recommendedName>
</protein>
<feature type="region of interest" description="Disordered" evidence="2">
    <location>
        <begin position="154"/>
        <end position="193"/>
    </location>
</feature>
<reference evidence="4" key="2">
    <citation type="submission" date="2020-09" db="EMBL/GenBank/DDBJ databases">
        <authorList>
            <person name="Sun Q."/>
            <person name="Ohkuma M."/>
        </authorList>
    </citation>
    <scope>NUCLEOTIDE SEQUENCE</scope>
    <source>
        <strain evidence="4">JCM 5069</strain>
    </source>
</reference>
<evidence type="ECO:0000256" key="2">
    <source>
        <dbReference type="SAM" id="MobiDB-lite"/>
    </source>
</evidence>
<feature type="domain" description="Mandelate racemase/muconate lactonizing enzyme N-terminal" evidence="3">
    <location>
        <begin position="29"/>
        <end position="125"/>
    </location>
</feature>
<evidence type="ECO:0000259" key="3">
    <source>
        <dbReference type="Pfam" id="PF02746"/>
    </source>
</evidence>
<keyword evidence="1" id="KW-0456">Lyase</keyword>
<sequence length="266" mass="27715">MTSDPIVEQVDSAVYTVPTDTPEADGTLSRDSTTLILATVRCGAVTGLGFTYAPAATARVVDDLLAGVVTGTGAFDVPAANEAMQRAVRNAGLPGVSAQAVSAVDIALWDLKARLLGLPLVRVLGAACREVPVYGSGGFTSYDADRRCCCSRQPNGSSAWTARPGGPPPSPYARSRSTGASPTRGSGNWTTGCGPTAGWPASPACAPWRPPRRATRWRGPVPAWPTPCSAPRRPPACTPPATGSGPPVTREWTPRCCYPRFAAPWR</sequence>
<feature type="compositionally biased region" description="Polar residues" evidence="2">
    <location>
        <begin position="175"/>
        <end position="193"/>
    </location>
</feature>
<dbReference type="EMBL" id="BNCD01000022">
    <property type="protein sequence ID" value="GHH86412.1"/>
    <property type="molecule type" value="Genomic_DNA"/>
</dbReference>
<evidence type="ECO:0000313" key="4">
    <source>
        <dbReference type="EMBL" id="GHH86412.1"/>
    </source>
</evidence>
<dbReference type="InterPro" id="IPR036849">
    <property type="entry name" value="Enolase-like_C_sf"/>
</dbReference>
<evidence type="ECO:0000313" key="5">
    <source>
        <dbReference type="Proteomes" id="UP000603708"/>
    </source>
</evidence>
<dbReference type="AlphaFoldDB" id="A0A919L747"/>
<feature type="region of interest" description="Disordered" evidence="2">
    <location>
        <begin position="228"/>
        <end position="249"/>
    </location>
</feature>
<dbReference type="Gene3D" id="3.30.390.10">
    <property type="entry name" value="Enolase-like, N-terminal domain"/>
    <property type="match status" value="1"/>
</dbReference>
<dbReference type="InterPro" id="IPR034593">
    <property type="entry name" value="DgoD-like"/>
</dbReference>
<proteinExistence type="predicted"/>
<keyword evidence="5" id="KW-1185">Reference proteome</keyword>
<dbReference type="InterPro" id="IPR013341">
    <property type="entry name" value="Mandelate_racemase_N_dom"/>
</dbReference>
<dbReference type="SUPFAM" id="SSF54826">
    <property type="entry name" value="Enolase N-terminal domain-like"/>
    <property type="match status" value="1"/>
</dbReference>
<dbReference type="GO" id="GO:0016829">
    <property type="term" value="F:lyase activity"/>
    <property type="evidence" value="ECO:0007669"/>
    <property type="project" value="UniProtKB-KW"/>
</dbReference>
<dbReference type="Gene3D" id="3.20.20.120">
    <property type="entry name" value="Enolase-like C-terminal domain"/>
    <property type="match status" value="1"/>
</dbReference>
<reference evidence="4" key="1">
    <citation type="journal article" date="2014" name="Int. J. Syst. Evol. Microbiol.">
        <title>Complete genome sequence of Corynebacterium casei LMG S-19264T (=DSM 44701T), isolated from a smear-ripened cheese.</title>
        <authorList>
            <consortium name="US DOE Joint Genome Institute (JGI-PGF)"/>
            <person name="Walter F."/>
            <person name="Albersmeier A."/>
            <person name="Kalinowski J."/>
            <person name="Ruckert C."/>
        </authorList>
    </citation>
    <scope>NUCLEOTIDE SEQUENCE</scope>
    <source>
        <strain evidence="4">JCM 5069</strain>
    </source>
</reference>
<gene>
    <name evidence="4" type="ORF">GCM10018793_58200</name>
</gene>
<comment type="caution">
    <text evidence="4">The sequence shown here is derived from an EMBL/GenBank/DDBJ whole genome shotgun (WGS) entry which is preliminary data.</text>
</comment>
<accession>A0A919L747</accession>
<dbReference type="PANTHER" id="PTHR48080">
    <property type="entry name" value="D-GALACTONATE DEHYDRATASE-RELATED"/>
    <property type="match status" value="1"/>
</dbReference>